<proteinExistence type="predicted"/>
<dbReference type="RefSeq" id="WP_236260132.1">
    <property type="nucleotide sequence ID" value="NZ_BNEK01000007.1"/>
</dbReference>
<name>A0ABQ3UFD7_STRHY</name>
<evidence type="ECO:0000313" key="3">
    <source>
        <dbReference type="Proteomes" id="UP001054854"/>
    </source>
</evidence>
<feature type="compositionally biased region" description="Basic residues" evidence="1">
    <location>
        <begin position="85"/>
        <end position="94"/>
    </location>
</feature>
<organism evidence="2 3">
    <name type="scientific">Streptomyces hygroscopicus</name>
    <dbReference type="NCBI Taxonomy" id="1912"/>
    <lineage>
        <taxon>Bacteria</taxon>
        <taxon>Bacillati</taxon>
        <taxon>Actinomycetota</taxon>
        <taxon>Actinomycetes</taxon>
        <taxon>Kitasatosporales</taxon>
        <taxon>Streptomycetaceae</taxon>
        <taxon>Streptomyces</taxon>
        <taxon>Streptomyces violaceusniger group</taxon>
    </lineage>
</organism>
<evidence type="ECO:0000256" key="1">
    <source>
        <dbReference type="SAM" id="MobiDB-lite"/>
    </source>
</evidence>
<evidence type="ECO:0008006" key="4">
    <source>
        <dbReference type="Google" id="ProtNLM"/>
    </source>
</evidence>
<sequence>MTSKNSIPEYVTFADAAELLVRQGLAGSMTPQGLRYIERRANWPFGEGEGREPYLIAGRTRLMRTARLIAYFREHPPTGRGPDKKPRRRRGGSQ</sequence>
<gene>
    <name evidence="2" type="ORF">TPA0910_87480</name>
</gene>
<accession>A0ABQ3UFD7</accession>
<feature type="compositionally biased region" description="Basic and acidic residues" evidence="1">
    <location>
        <begin position="73"/>
        <end position="84"/>
    </location>
</feature>
<dbReference type="EMBL" id="BNEK01000007">
    <property type="protein sequence ID" value="GHJ34315.1"/>
    <property type="molecule type" value="Genomic_DNA"/>
</dbReference>
<protein>
    <recommendedName>
        <fullName evidence="4">DNA-binding protein</fullName>
    </recommendedName>
</protein>
<dbReference type="Proteomes" id="UP001054854">
    <property type="component" value="Unassembled WGS sequence"/>
</dbReference>
<comment type="caution">
    <text evidence="2">The sequence shown here is derived from an EMBL/GenBank/DDBJ whole genome shotgun (WGS) entry which is preliminary data.</text>
</comment>
<reference evidence="2" key="1">
    <citation type="submission" date="2024-05" db="EMBL/GenBank/DDBJ databases">
        <title>Whole genome shotgun sequence of Streptomyces hygroscopicus NBRC 113678.</title>
        <authorList>
            <person name="Komaki H."/>
            <person name="Tamura T."/>
        </authorList>
    </citation>
    <scope>NUCLEOTIDE SEQUENCE</scope>
    <source>
        <strain evidence="2">N11-34</strain>
    </source>
</reference>
<feature type="region of interest" description="Disordered" evidence="1">
    <location>
        <begin position="73"/>
        <end position="94"/>
    </location>
</feature>
<evidence type="ECO:0000313" key="2">
    <source>
        <dbReference type="EMBL" id="GHJ34315.1"/>
    </source>
</evidence>
<keyword evidence="3" id="KW-1185">Reference proteome</keyword>